<dbReference type="Proteomes" id="UP000677812">
    <property type="component" value="Unassembled WGS sequence"/>
</dbReference>
<dbReference type="PANTHER" id="PTHR42939">
    <property type="entry name" value="ABC TRANSPORTER ATP-BINDING PROTEIN ALBC-RELATED"/>
    <property type="match status" value="1"/>
</dbReference>
<organism evidence="5 6">
    <name type="scientific">Neokomagataea anthophila</name>
    <dbReference type="NCBI Taxonomy" id="2826925"/>
    <lineage>
        <taxon>Bacteria</taxon>
        <taxon>Pseudomonadati</taxon>
        <taxon>Pseudomonadota</taxon>
        <taxon>Alphaproteobacteria</taxon>
        <taxon>Acetobacterales</taxon>
        <taxon>Acetobacteraceae</taxon>
        <taxon>Neokomagataea</taxon>
    </lineage>
</organism>
<dbReference type="RefSeq" id="WP_211680783.1">
    <property type="nucleotide sequence ID" value="NZ_JAGRQH010000002.1"/>
</dbReference>
<dbReference type="InterPro" id="IPR003439">
    <property type="entry name" value="ABC_transporter-like_ATP-bd"/>
</dbReference>
<dbReference type="InterPro" id="IPR017871">
    <property type="entry name" value="ABC_transporter-like_CS"/>
</dbReference>
<dbReference type="PROSITE" id="PS00211">
    <property type="entry name" value="ABC_TRANSPORTER_1"/>
    <property type="match status" value="1"/>
</dbReference>
<dbReference type="Gene3D" id="3.40.50.300">
    <property type="entry name" value="P-loop containing nucleotide triphosphate hydrolases"/>
    <property type="match status" value="1"/>
</dbReference>
<dbReference type="InterPro" id="IPR051782">
    <property type="entry name" value="ABC_Transporter_VariousFunc"/>
</dbReference>
<evidence type="ECO:0000256" key="3">
    <source>
        <dbReference type="ARBA" id="ARBA00022840"/>
    </source>
</evidence>
<evidence type="ECO:0000313" key="5">
    <source>
        <dbReference type="EMBL" id="MBR0559284.1"/>
    </source>
</evidence>
<name>A0ABS5E5W8_9PROT</name>
<evidence type="ECO:0000256" key="1">
    <source>
        <dbReference type="ARBA" id="ARBA00022448"/>
    </source>
</evidence>
<gene>
    <name evidence="5" type="ORF">KB213_04325</name>
</gene>
<keyword evidence="3 5" id="KW-0067">ATP-binding</keyword>
<sequence length="309" mass="33712">MTVLDIRNVSKNFGTKQAVKDLNFSVSPGEIFGFLGGNGAGKTTSLRMILDIIRPDTGTIALFGKPAQKEQHANIGFLPEERGLYRNMTALETLIYFGRLKNLSQREARTRAQDILKRFGLTAESNKKVSDFSKGMAQKVQIGTALIHQPKLLILDEPFSGLDPINQTLLEHEITNAAQNGAAVLFSTHIMQHAERLSDRILILARGETRFHGTVPEALHQISNTITLTTRTDPSSLPGIIQATPVMQEDDGWSQWAVTLAPGQSAENMLLHCTQNAIPLKGFEQPKPSLHDAFIHIAGDAASSSAQAA</sequence>
<evidence type="ECO:0000259" key="4">
    <source>
        <dbReference type="PROSITE" id="PS50893"/>
    </source>
</evidence>
<dbReference type="InterPro" id="IPR003593">
    <property type="entry name" value="AAA+_ATPase"/>
</dbReference>
<dbReference type="InterPro" id="IPR027417">
    <property type="entry name" value="P-loop_NTPase"/>
</dbReference>
<keyword evidence="2" id="KW-0547">Nucleotide-binding</keyword>
<feature type="domain" description="ABC transporter" evidence="4">
    <location>
        <begin position="4"/>
        <end position="231"/>
    </location>
</feature>
<comment type="caution">
    <text evidence="5">The sequence shown here is derived from an EMBL/GenBank/DDBJ whole genome shotgun (WGS) entry which is preliminary data.</text>
</comment>
<dbReference type="SMART" id="SM00382">
    <property type="entry name" value="AAA"/>
    <property type="match status" value="1"/>
</dbReference>
<protein>
    <submittedName>
        <fullName evidence="5">ATP-binding cassette domain-containing protein</fullName>
    </submittedName>
</protein>
<keyword evidence="1" id="KW-0813">Transport</keyword>
<dbReference type="Pfam" id="PF00005">
    <property type="entry name" value="ABC_tran"/>
    <property type="match status" value="1"/>
</dbReference>
<dbReference type="EMBL" id="JAGRQH010000002">
    <property type="protein sequence ID" value="MBR0559284.1"/>
    <property type="molecule type" value="Genomic_DNA"/>
</dbReference>
<dbReference type="GO" id="GO:0005524">
    <property type="term" value="F:ATP binding"/>
    <property type="evidence" value="ECO:0007669"/>
    <property type="project" value="UniProtKB-KW"/>
</dbReference>
<dbReference type="SUPFAM" id="SSF52540">
    <property type="entry name" value="P-loop containing nucleoside triphosphate hydrolases"/>
    <property type="match status" value="1"/>
</dbReference>
<dbReference type="PROSITE" id="PS50893">
    <property type="entry name" value="ABC_TRANSPORTER_2"/>
    <property type="match status" value="1"/>
</dbReference>
<proteinExistence type="predicted"/>
<keyword evidence="6" id="KW-1185">Reference proteome</keyword>
<reference evidence="5 6" key="1">
    <citation type="submission" date="2021-04" db="EMBL/GenBank/DDBJ databases">
        <title>The complete genome sequence of Neokomagataea sp. TBRC 2177.</title>
        <authorList>
            <person name="Charoenyingcharoen P."/>
            <person name="Yukphan P."/>
        </authorList>
    </citation>
    <scope>NUCLEOTIDE SEQUENCE [LARGE SCALE GENOMIC DNA]</scope>
    <source>
        <strain evidence="5 6">TBRC 2177</strain>
    </source>
</reference>
<evidence type="ECO:0000313" key="6">
    <source>
        <dbReference type="Proteomes" id="UP000677812"/>
    </source>
</evidence>
<evidence type="ECO:0000256" key="2">
    <source>
        <dbReference type="ARBA" id="ARBA00022741"/>
    </source>
</evidence>
<dbReference type="PANTHER" id="PTHR42939:SF1">
    <property type="entry name" value="ABC TRANSPORTER ATP-BINDING PROTEIN ALBC-RELATED"/>
    <property type="match status" value="1"/>
</dbReference>
<accession>A0ABS5E5W8</accession>